<dbReference type="SMART" id="SM00612">
    <property type="entry name" value="Kelch"/>
    <property type="match status" value="5"/>
</dbReference>
<comment type="caution">
    <text evidence="3">The sequence shown here is derived from an EMBL/GenBank/DDBJ whole genome shotgun (WGS) entry which is preliminary data.</text>
</comment>
<dbReference type="PANTHER" id="PTHR46344:SF27">
    <property type="entry name" value="KELCH REPEAT SUPERFAMILY PROTEIN"/>
    <property type="match status" value="1"/>
</dbReference>
<evidence type="ECO:0008006" key="5">
    <source>
        <dbReference type="Google" id="ProtNLM"/>
    </source>
</evidence>
<dbReference type="InterPro" id="IPR006652">
    <property type="entry name" value="Kelch_1"/>
</dbReference>
<evidence type="ECO:0000256" key="1">
    <source>
        <dbReference type="ARBA" id="ARBA00022441"/>
    </source>
</evidence>
<dbReference type="PANTHER" id="PTHR46344">
    <property type="entry name" value="OS02G0202900 PROTEIN"/>
    <property type="match status" value="1"/>
</dbReference>
<protein>
    <recommendedName>
        <fullName evidence="5">N-acetylneuraminic acid mutarotase</fullName>
    </recommendedName>
</protein>
<reference evidence="3" key="1">
    <citation type="journal article" date="2014" name="Int. J. Syst. Evol. Microbiol.">
        <title>Complete genome sequence of Corynebacterium casei LMG S-19264T (=DSM 44701T), isolated from a smear-ripened cheese.</title>
        <authorList>
            <consortium name="US DOE Joint Genome Institute (JGI-PGF)"/>
            <person name="Walter F."/>
            <person name="Albersmeier A."/>
            <person name="Kalinowski J."/>
            <person name="Ruckert C."/>
        </authorList>
    </citation>
    <scope>NUCLEOTIDE SEQUENCE</scope>
    <source>
        <strain evidence="3">VKM B-1513</strain>
    </source>
</reference>
<keyword evidence="2" id="KW-0677">Repeat</keyword>
<dbReference type="AlphaFoldDB" id="A0A9W6IJC8"/>
<dbReference type="Pfam" id="PF24681">
    <property type="entry name" value="Kelch_KLHDC2_KLHL20_DRC7"/>
    <property type="match status" value="1"/>
</dbReference>
<evidence type="ECO:0000313" key="3">
    <source>
        <dbReference type="EMBL" id="GLK50963.1"/>
    </source>
</evidence>
<dbReference type="InterPro" id="IPR015915">
    <property type="entry name" value="Kelch-typ_b-propeller"/>
</dbReference>
<keyword evidence="1" id="KW-0880">Kelch repeat</keyword>
<dbReference type="Gene3D" id="2.120.10.80">
    <property type="entry name" value="Kelch-type beta propeller"/>
    <property type="match status" value="2"/>
</dbReference>
<organism evidence="3 4">
    <name type="scientific">Maricaulis virginensis</name>
    <dbReference type="NCBI Taxonomy" id="144022"/>
    <lineage>
        <taxon>Bacteria</taxon>
        <taxon>Pseudomonadati</taxon>
        <taxon>Pseudomonadota</taxon>
        <taxon>Alphaproteobacteria</taxon>
        <taxon>Maricaulales</taxon>
        <taxon>Maricaulaceae</taxon>
        <taxon>Maricaulis</taxon>
    </lineage>
</organism>
<evidence type="ECO:0000256" key="2">
    <source>
        <dbReference type="ARBA" id="ARBA00022737"/>
    </source>
</evidence>
<dbReference type="Proteomes" id="UP001143486">
    <property type="component" value="Unassembled WGS sequence"/>
</dbReference>
<proteinExistence type="predicted"/>
<dbReference type="SUPFAM" id="SSF117281">
    <property type="entry name" value="Kelch motif"/>
    <property type="match status" value="1"/>
</dbReference>
<gene>
    <name evidence="3" type="ORF">GCM10017621_04710</name>
</gene>
<sequence>MLLASGPAVLAQDAADGGHWEETARLDAPRAGLAVVVHDGRIFAAGGSGLTSPRDEFESYDPGYERWFPETPLPRGLEHFGMAATGERIYAAGGYAADETAVVGPSARMWSFSIEGNIWQSEAAMPAPKADFSLVAVEGQLYAIGGLRDDASVFVFDPETSEWSTLEAPEGITRRGTAAAVIDGRVHVLGGATAEGAVDRHDVFDPQSGEWTAGPALPGGRSGLAAVVRGGRIHVFGGRAADGGATLQDHLSWAPGESSWRQEAGMPSPRTGADAALLDGDIYLVGGGSGGGFFAPFTAIGTTDVFRGLQD</sequence>
<dbReference type="Pfam" id="PF01344">
    <property type="entry name" value="Kelch_1"/>
    <property type="match status" value="2"/>
</dbReference>
<evidence type="ECO:0000313" key="4">
    <source>
        <dbReference type="Proteomes" id="UP001143486"/>
    </source>
</evidence>
<name>A0A9W6IJC8_9PROT</name>
<reference evidence="3" key="2">
    <citation type="submission" date="2023-01" db="EMBL/GenBank/DDBJ databases">
        <authorList>
            <person name="Sun Q."/>
            <person name="Evtushenko L."/>
        </authorList>
    </citation>
    <scope>NUCLEOTIDE SEQUENCE</scope>
    <source>
        <strain evidence="3">VKM B-1513</strain>
    </source>
</reference>
<keyword evidence="4" id="KW-1185">Reference proteome</keyword>
<dbReference type="EMBL" id="BSFE01000001">
    <property type="protein sequence ID" value="GLK50963.1"/>
    <property type="molecule type" value="Genomic_DNA"/>
</dbReference>
<accession>A0A9W6IJC8</accession>